<sequence>MLGNHRVLGHVRARVQSVCLVLLVFVVSTSLTARFYGNLDLPSSFKTTSSGSYKPSTLPPSTSSSSTSSSSTIARLNIQLRPEDHITREPTTLSFKWRVTSVLQYPDGVEKLVFLINGQFPGPTIEARSGDRLVIELENGLKTSHTAIHWHGIQMEDANAMDGAVGVTQSAIKPGEMFIYNFTISSSEHGTFWYHAHDQVQRADGLYGGLIVHKPFQQDSRRGSASSIATEQLLMVSDWYHRSATDVLSKYMSPGSFGHEPVPDSLLLNGRGSYNCSMVVPARPVVCTSIERPTISLPPIGRTKLRVINVGSFAGVEVKLPDFDMALVEIDGGNAVTTANLAKVNKVIWPGQRADLDISPSSTALNTPHISIELSHENFKYSNPALATVHNFSITYQEPPLRKPCGKHRVAQESRGTWVDKPIPMALEADKTIVLYSTTLKLSHLANIPHGFVNHTSWAPQDPPLISVDRTLWNDNQLVAHIPYNDSHPLWVDIVLNNLDEDSHSWHLHGHSFYVIASHTASFGWGSYNPYVDTELPGGALDLTDPPMRDTVYVPRRGYVILRFRAGNPGIWMLHCHMLWHQASGMAMALQVGNGSL</sequence>
<dbReference type="CDD" id="cd04206">
    <property type="entry name" value="CuRO_1_LCC_like"/>
    <property type="match status" value="1"/>
</dbReference>
<evidence type="ECO:0008006" key="11">
    <source>
        <dbReference type="Google" id="ProtNLM"/>
    </source>
</evidence>
<dbReference type="InterPro" id="IPR033138">
    <property type="entry name" value="Cu_oxidase_CS"/>
</dbReference>
<evidence type="ECO:0000256" key="4">
    <source>
        <dbReference type="ARBA" id="ARBA00023008"/>
    </source>
</evidence>
<comment type="similarity">
    <text evidence="1">Belongs to the multicopper oxidase family.</text>
</comment>
<dbReference type="Proteomes" id="UP000716446">
    <property type="component" value="Unassembled WGS sequence"/>
</dbReference>
<reference evidence="9" key="1">
    <citation type="submission" date="2020-06" db="EMBL/GenBank/DDBJ databases">
        <authorList>
            <person name="Onetto C."/>
        </authorList>
    </citation>
    <scope>NUCLEOTIDE SEQUENCE</scope>
</reference>
<dbReference type="CDD" id="cd04205">
    <property type="entry name" value="CuRO_2_LCC_like"/>
    <property type="match status" value="1"/>
</dbReference>
<dbReference type="Pfam" id="PF07731">
    <property type="entry name" value="Cu-oxidase_2"/>
    <property type="match status" value="1"/>
</dbReference>
<keyword evidence="4" id="KW-0186">Copper</keyword>
<evidence type="ECO:0000313" key="10">
    <source>
        <dbReference type="Proteomes" id="UP000716446"/>
    </source>
</evidence>
<name>A0A9N8JR31_9PEZI</name>
<evidence type="ECO:0000256" key="1">
    <source>
        <dbReference type="ARBA" id="ARBA00010609"/>
    </source>
</evidence>
<dbReference type="InterPro" id="IPR045087">
    <property type="entry name" value="Cu-oxidase_fam"/>
</dbReference>
<feature type="domain" description="Plastocyanin-like" evidence="6">
    <location>
        <begin position="232"/>
        <end position="354"/>
    </location>
</feature>
<evidence type="ECO:0000259" key="8">
    <source>
        <dbReference type="Pfam" id="PF07732"/>
    </source>
</evidence>
<dbReference type="PROSITE" id="PS00080">
    <property type="entry name" value="MULTICOPPER_OXIDASE2"/>
    <property type="match status" value="1"/>
</dbReference>
<dbReference type="Pfam" id="PF00394">
    <property type="entry name" value="Cu-oxidase"/>
    <property type="match status" value="1"/>
</dbReference>
<evidence type="ECO:0000259" key="7">
    <source>
        <dbReference type="Pfam" id="PF07731"/>
    </source>
</evidence>
<dbReference type="InterPro" id="IPR001117">
    <property type="entry name" value="Cu-oxidase_2nd"/>
</dbReference>
<dbReference type="InterPro" id="IPR008972">
    <property type="entry name" value="Cupredoxin"/>
</dbReference>
<accession>A0A9N8JR31</accession>
<evidence type="ECO:0000313" key="9">
    <source>
        <dbReference type="EMBL" id="CAD0090812.1"/>
    </source>
</evidence>
<dbReference type="PANTHER" id="PTHR11709">
    <property type="entry name" value="MULTI-COPPER OXIDASE"/>
    <property type="match status" value="1"/>
</dbReference>
<dbReference type="CDD" id="cd13910">
    <property type="entry name" value="CuRO_3_MCO_like_4"/>
    <property type="match status" value="1"/>
</dbReference>
<evidence type="ECO:0000256" key="5">
    <source>
        <dbReference type="SAM" id="MobiDB-lite"/>
    </source>
</evidence>
<evidence type="ECO:0000259" key="6">
    <source>
        <dbReference type="Pfam" id="PF00394"/>
    </source>
</evidence>
<dbReference type="InterPro" id="IPR011706">
    <property type="entry name" value="Cu-oxidase_C"/>
</dbReference>
<dbReference type="InterPro" id="IPR002355">
    <property type="entry name" value="Cu_oxidase_Cu_BS"/>
</dbReference>
<feature type="domain" description="Plastocyanin-like" evidence="7">
    <location>
        <begin position="443"/>
        <end position="595"/>
    </location>
</feature>
<protein>
    <recommendedName>
        <fullName evidence="11">Multicopper oxidase</fullName>
    </recommendedName>
</protein>
<dbReference type="GO" id="GO:0016491">
    <property type="term" value="F:oxidoreductase activity"/>
    <property type="evidence" value="ECO:0007669"/>
    <property type="project" value="UniProtKB-KW"/>
</dbReference>
<keyword evidence="10" id="KW-1185">Reference proteome</keyword>
<dbReference type="Pfam" id="PF07732">
    <property type="entry name" value="Cu-oxidase_3"/>
    <property type="match status" value="1"/>
</dbReference>
<proteinExistence type="inferred from homology"/>
<dbReference type="PANTHER" id="PTHR11709:SF394">
    <property type="entry name" value="FI03373P-RELATED"/>
    <property type="match status" value="1"/>
</dbReference>
<gene>
    <name evidence="9" type="ORF">AWRI4619_LOCUS6495</name>
</gene>
<dbReference type="SUPFAM" id="SSF49503">
    <property type="entry name" value="Cupredoxins"/>
    <property type="match status" value="3"/>
</dbReference>
<dbReference type="Gene3D" id="2.60.40.420">
    <property type="entry name" value="Cupredoxins - blue copper proteins"/>
    <property type="match status" value="3"/>
</dbReference>
<feature type="compositionally biased region" description="Low complexity" evidence="5">
    <location>
        <begin position="55"/>
        <end position="70"/>
    </location>
</feature>
<evidence type="ECO:0000256" key="2">
    <source>
        <dbReference type="ARBA" id="ARBA00022723"/>
    </source>
</evidence>
<dbReference type="GO" id="GO:0005507">
    <property type="term" value="F:copper ion binding"/>
    <property type="evidence" value="ECO:0007669"/>
    <property type="project" value="InterPro"/>
</dbReference>
<dbReference type="EMBL" id="CAIJEN010000009">
    <property type="protein sequence ID" value="CAD0090812.1"/>
    <property type="molecule type" value="Genomic_DNA"/>
</dbReference>
<dbReference type="PROSITE" id="PS00079">
    <property type="entry name" value="MULTICOPPER_OXIDASE1"/>
    <property type="match status" value="1"/>
</dbReference>
<feature type="region of interest" description="Disordered" evidence="5">
    <location>
        <begin position="46"/>
        <end position="70"/>
    </location>
</feature>
<dbReference type="InterPro" id="IPR011707">
    <property type="entry name" value="Cu-oxidase-like_N"/>
</dbReference>
<dbReference type="AlphaFoldDB" id="A0A9N8JR31"/>
<organism evidence="9 10">
    <name type="scientific">Aureobasidium vineae</name>
    <dbReference type="NCBI Taxonomy" id="2773715"/>
    <lineage>
        <taxon>Eukaryota</taxon>
        <taxon>Fungi</taxon>
        <taxon>Dikarya</taxon>
        <taxon>Ascomycota</taxon>
        <taxon>Pezizomycotina</taxon>
        <taxon>Dothideomycetes</taxon>
        <taxon>Dothideomycetidae</taxon>
        <taxon>Dothideales</taxon>
        <taxon>Saccotheciaceae</taxon>
        <taxon>Aureobasidium</taxon>
    </lineage>
</organism>
<comment type="caution">
    <text evidence="9">The sequence shown here is derived from an EMBL/GenBank/DDBJ whole genome shotgun (WGS) entry which is preliminary data.</text>
</comment>
<keyword evidence="2" id="KW-0479">Metal-binding</keyword>
<feature type="domain" description="Plastocyanin-like" evidence="8">
    <location>
        <begin position="105"/>
        <end position="215"/>
    </location>
</feature>
<keyword evidence="3" id="KW-0560">Oxidoreductase</keyword>
<evidence type="ECO:0000256" key="3">
    <source>
        <dbReference type="ARBA" id="ARBA00023002"/>
    </source>
</evidence>